<feature type="compositionally biased region" description="Basic and acidic residues" evidence="1">
    <location>
        <begin position="49"/>
        <end position="58"/>
    </location>
</feature>
<dbReference type="InterPro" id="IPR025147">
    <property type="entry name" value="Packaging_FI"/>
</dbReference>
<dbReference type="Pfam" id="PF14000">
    <property type="entry name" value="Packaging_FI"/>
    <property type="match status" value="1"/>
</dbReference>
<keyword evidence="3" id="KW-1185">Reference proteome</keyword>
<evidence type="ECO:0000256" key="1">
    <source>
        <dbReference type="SAM" id="MobiDB-lite"/>
    </source>
</evidence>
<evidence type="ECO:0000313" key="3">
    <source>
        <dbReference type="Proteomes" id="UP001152651"/>
    </source>
</evidence>
<accession>A0ABM9FFB1</accession>
<organism evidence="2 3">
    <name type="scientific">Pseudocitrobacter vendiensis</name>
    <dbReference type="NCBI Taxonomy" id="2488306"/>
    <lineage>
        <taxon>Bacteria</taxon>
        <taxon>Pseudomonadati</taxon>
        <taxon>Pseudomonadota</taxon>
        <taxon>Gammaproteobacteria</taxon>
        <taxon>Enterobacterales</taxon>
        <taxon>Enterobacteriaceae</taxon>
        <taxon>Pseudocitrobacter</taxon>
    </lineage>
</organism>
<feature type="compositionally biased region" description="Polar residues" evidence="1">
    <location>
        <begin position="59"/>
        <end position="68"/>
    </location>
</feature>
<reference evidence="2" key="1">
    <citation type="submission" date="2022-05" db="EMBL/GenBank/DDBJ databases">
        <authorList>
            <person name="Blom J."/>
        </authorList>
    </citation>
    <scope>NUCLEOTIDE SEQUENCE</scope>
    <source>
        <strain evidence="2">Type strain: CPO20170097</strain>
    </source>
</reference>
<dbReference type="Proteomes" id="UP001152651">
    <property type="component" value="Unassembled WGS sequence"/>
</dbReference>
<comment type="caution">
    <text evidence="2">The sequence shown here is derived from an EMBL/GenBank/DDBJ whole genome shotgun (WGS) entry which is preliminary data.</text>
</comment>
<feature type="region of interest" description="Disordered" evidence="1">
    <location>
        <begin position="41"/>
        <end position="92"/>
    </location>
</feature>
<proteinExistence type="predicted"/>
<dbReference type="InterPro" id="IPR043043">
    <property type="entry name" value="Packaging_FI_C"/>
</dbReference>
<evidence type="ECO:0000313" key="2">
    <source>
        <dbReference type="EMBL" id="CAH6661960.1"/>
    </source>
</evidence>
<gene>
    <name evidence="2" type="ORF">FBBNIHIM_22900</name>
</gene>
<name>A0ABM9FFB1_9ENTR</name>
<dbReference type="Gene3D" id="3.40.5.70">
    <property type="entry name" value="DNA packaging chaperone protein FI, C-terminal beta-strand domain"/>
    <property type="match status" value="1"/>
</dbReference>
<sequence length="144" mass="15163">MAEKDDLLKKLAELGEKLGRDVPTGTIAELKGKVVEWQAELDALDADDGEHGSDHTEDGNNTGDTGASQAGAGAETVVKPAEAVPSSNKSGTSSLVRFTALATLHVNAVSDDDDEIAVVVKGQSARLPEEVFNQLQKRKLVKKV</sequence>
<dbReference type="RefSeq" id="WP_253899131.1">
    <property type="nucleotide sequence ID" value="NZ_CALSBS010000033.1"/>
</dbReference>
<protein>
    <submittedName>
        <fullName evidence="2">DNA packaging protein FI</fullName>
    </submittedName>
</protein>
<dbReference type="EMBL" id="CALSBS010000033">
    <property type="protein sequence ID" value="CAH6661960.1"/>
    <property type="molecule type" value="Genomic_DNA"/>
</dbReference>